<dbReference type="OrthoDB" id="5328865at2"/>
<reference evidence="4" key="2">
    <citation type="submission" date="2015-11" db="EMBL/GenBank/DDBJ databases">
        <authorList>
            <person name="Anvar S.Y."/>
        </authorList>
    </citation>
    <scope>NUCLEOTIDE SEQUENCE [LARGE SCALE GENOMIC DNA]</scope>
</reference>
<dbReference type="Proteomes" id="UP000029925">
    <property type="component" value="Unassembled WGS sequence"/>
</dbReference>
<accession>A0A099UF46</accession>
<dbReference type="EMBL" id="JRPF02000001">
    <property type="protein sequence ID" value="TLD79527.1"/>
    <property type="molecule type" value="Genomic_DNA"/>
</dbReference>
<dbReference type="Proteomes" id="UP000064525">
    <property type="component" value="Chromosome I"/>
</dbReference>
<dbReference type="AlphaFoldDB" id="A0A099UF46"/>
<dbReference type="PATRIC" id="fig|76936.10.peg.458"/>
<evidence type="ECO:0000313" key="3">
    <source>
        <dbReference type="Proteomes" id="UP000029925"/>
    </source>
</evidence>
<reference evidence="2 3" key="1">
    <citation type="journal article" date="2014" name="Genome Announc.">
        <title>Draft genome sequences of eight enterohepatic helicobacter species isolated from both laboratory and wild rodents.</title>
        <authorList>
            <person name="Sheh A."/>
            <person name="Shen Z."/>
            <person name="Fox J.G."/>
        </authorList>
    </citation>
    <scope>NUCLEOTIDE SEQUENCE [LARGE SCALE GENOMIC DNA]</scope>
    <source>
        <strain evidence="2 3">MIT 98-6810</strain>
    </source>
</reference>
<reference evidence="1" key="3">
    <citation type="submission" date="2015-11" db="EMBL/GenBank/DDBJ databases">
        <authorList>
            <person name="Zhang Y."/>
            <person name="Guo Z."/>
        </authorList>
    </citation>
    <scope>NUCLEOTIDE SEQUENCE</scope>
    <source>
        <strain evidence="1">1</strain>
    </source>
</reference>
<evidence type="ECO:0000313" key="2">
    <source>
        <dbReference type="EMBL" id="TLD79527.1"/>
    </source>
</evidence>
<keyword evidence="3" id="KW-1185">Reference proteome</keyword>
<dbReference type="GeneID" id="78150775"/>
<dbReference type="KEGG" id="hty:BN2458_PEG0470"/>
<name>A0A099UF46_9HELI</name>
<sequence>MKVYVRYFYAHWLEVDSVFAWIESVMLRVKNADEISLAFCECANNIIEHHILRVSKNELFSTNSTHNAKMQYPRRDSYKIRQGINIPRNFYSLQNKIHNKLYNKANTPQIHKAYAMKKAPISHTYFLHKFTRITCILTLKPTRISITLLFPFKPIYKERKSFETRALGGRGGRIITLYAAQIHTRVHYKISLGVTQLCFLKHTL</sequence>
<proteinExistence type="predicted"/>
<dbReference type="RefSeq" id="WP_034343466.1">
    <property type="nucleotide sequence ID" value="NZ_CAOMJD010000029.1"/>
</dbReference>
<protein>
    <submittedName>
        <fullName evidence="1">Uncharacterized protein</fullName>
    </submittedName>
</protein>
<evidence type="ECO:0000313" key="4">
    <source>
        <dbReference type="Proteomes" id="UP000064525"/>
    </source>
</evidence>
<evidence type="ECO:0000313" key="1">
    <source>
        <dbReference type="EMBL" id="CUU39356.1"/>
    </source>
</evidence>
<dbReference type="EMBL" id="LN907858">
    <property type="protein sequence ID" value="CUU39356.1"/>
    <property type="molecule type" value="Genomic_DNA"/>
</dbReference>
<organism evidence="1 4">
    <name type="scientific">Helicobacter typhlonius</name>
    <dbReference type="NCBI Taxonomy" id="76936"/>
    <lineage>
        <taxon>Bacteria</taxon>
        <taxon>Pseudomonadati</taxon>
        <taxon>Campylobacterota</taxon>
        <taxon>Epsilonproteobacteria</taxon>
        <taxon>Campylobacterales</taxon>
        <taxon>Helicobacteraceae</taxon>
        <taxon>Helicobacter</taxon>
    </lineage>
</organism>
<dbReference type="STRING" id="76936.BN2458_PEG0470"/>
<gene>
    <name evidence="1" type="ORF">BN2458_PEG0470</name>
    <name evidence="2" type="ORF">LS75_000880</name>
</gene>